<dbReference type="Proteomes" id="UP001383192">
    <property type="component" value="Unassembled WGS sequence"/>
</dbReference>
<dbReference type="GO" id="GO:0005783">
    <property type="term" value="C:endoplasmic reticulum"/>
    <property type="evidence" value="ECO:0007669"/>
    <property type="project" value="InterPro"/>
</dbReference>
<dbReference type="AlphaFoldDB" id="A0AAW0DD08"/>
<evidence type="ECO:0008006" key="9">
    <source>
        <dbReference type="Google" id="ProtNLM"/>
    </source>
</evidence>
<dbReference type="PANTHER" id="PTHR12883:SF0">
    <property type="entry name" value="PAT COMPLEX SUBUNIT CCDC47"/>
    <property type="match status" value="1"/>
</dbReference>
<feature type="region of interest" description="Disordered" evidence="5">
    <location>
        <begin position="294"/>
        <end position="365"/>
    </location>
</feature>
<evidence type="ECO:0000256" key="6">
    <source>
        <dbReference type="SAM" id="Phobius"/>
    </source>
</evidence>
<dbReference type="GO" id="GO:0005509">
    <property type="term" value="F:calcium ion binding"/>
    <property type="evidence" value="ECO:0007669"/>
    <property type="project" value="InterPro"/>
</dbReference>
<evidence type="ECO:0000313" key="8">
    <source>
        <dbReference type="Proteomes" id="UP001383192"/>
    </source>
</evidence>
<evidence type="ECO:0000256" key="1">
    <source>
        <dbReference type="ARBA" id="ARBA00004167"/>
    </source>
</evidence>
<evidence type="ECO:0000313" key="7">
    <source>
        <dbReference type="EMBL" id="KAK7049520.1"/>
    </source>
</evidence>
<sequence length="365" mass="42167">MSALTNILASLAPPPVVVPEEYDGWEARWKLFVFRPAYFKTEALLLGALLFYVGFWFIGKGLNSKKAQRWLDAHLPILEKQFSRPNARGLLRDGYSDYFSFSTGRRNIASLHVTFSLRPFHDFLQVVYNIAWTFVDLESKFRDELELDFKLFPDALSHDFVWAVVAKSELRSVKNDRWDLSFTRTSENPSLPPQFSVMSEFADVTDNILRNPALANLLKDPKIQPHFRSLSVTDQPRERPLAPISPEKREKHVILTLSIPSSSVDTVPIVEAMFPFIDSLSKLNIRPETKTKLRKTREELDKELKLDSEAKAREEREQAKEDQKAAKRKAEEERIAKLPAAEQQKILEREKKRSIRKSQGKTVRK</sequence>
<feature type="compositionally biased region" description="Basic and acidic residues" evidence="5">
    <location>
        <begin position="294"/>
        <end position="336"/>
    </location>
</feature>
<keyword evidence="2 6" id="KW-0812">Transmembrane</keyword>
<protein>
    <recommendedName>
        <fullName evidence="9">DUF1682-domain-containing protein</fullName>
    </recommendedName>
</protein>
<comment type="subcellular location">
    <subcellularLocation>
        <location evidence="1">Membrane</location>
        <topology evidence="1">Single-pass membrane protein</topology>
    </subcellularLocation>
</comment>
<gene>
    <name evidence="7" type="ORF">VNI00_005551</name>
</gene>
<dbReference type="InterPro" id="IPR012879">
    <property type="entry name" value="CCDC47"/>
</dbReference>
<proteinExistence type="predicted"/>
<comment type="caution">
    <text evidence="7">The sequence shown here is derived from an EMBL/GenBank/DDBJ whole genome shotgun (WGS) entry which is preliminary data.</text>
</comment>
<dbReference type="GO" id="GO:0032469">
    <property type="term" value="P:endoplasmic reticulum calcium ion homeostasis"/>
    <property type="evidence" value="ECO:0007669"/>
    <property type="project" value="InterPro"/>
</dbReference>
<dbReference type="EMBL" id="JAYKXP010000016">
    <property type="protein sequence ID" value="KAK7049520.1"/>
    <property type="molecule type" value="Genomic_DNA"/>
</dbReference>
<accession>A0AAW0DD08</accession>
<feature type="transmembrane region" description="Helical" evidence="6">
    <location>
        <begin position="43"/>
        <end position="59"/>
    </location>
</feature>
<keyword evidence="8" id="KW-1185">Reference proteome</keyword>
<dbReference type="PANTHER" id="PTHR12883">
    <property type="entry name" value="ADIPOCYTE-SPECIFIC PROTEIN 4-RELATED"/>
    <property type="match status" value="1"/>
</dbReference>
<feature type="compositionally biased region" description="Basic residues" evidence="5">
    <location>
        <begin position="352"/>
        <end position="365"/>
    </location>
</feature>
<reference evidence="7 8" key="1">
    <citation type="submission" date="2024-01" db="EMBL/GenBank/DDBJ databases">
        <title>A draft genome for a cacao thread blight-causing isolate of Paramarasmius palmivorus.</title>
        <authorList>
            <person name="Baruah I.K."/>
            <person name="Bukari Y."/>
            <person name="Amoako-Attah I."/>
            <person name="Meinhardt L.W."/>
            <person name="Bailey B.A."/>
            <person name="Cohen S.P."/>
        </authorList>
    </citation>
    <scope>NUCLEOTIDE SEQUENCE [LARGE SCALE GENOMIC DNA]</scope>
    <source>
        <strain evidence="7 8">GH-12</strain>
    </source>
</reference>
<keyword evidence="4 6" id="KW-0472">Membrane</keyword>
<evidence type="ECO:0000256" key="2">
    <source>
        <dbReference type="ARBA" id="ARBA00022692"/>
    </source>
</evidence>
<evidence type="ECO:0000256" key="3">
    <source>
        <dbReference type="ARBA" id="ARBA00022989"/>
    </source>
</evidence>
<keyword evidence="3 6" id="KW-1133">Transmembrane helix</keyword>
<dbReference type="GO" id="GO:0016020">
    <property type="term" value="C:membrane"/>
    <property type="evidence" value="ECO:0007669"/>
    <property type="project" value="UniProtKB-SubCell"/>
</dbReference>
<name>A0AAW0DD08_9AGAR</name>
<dbReference type="Pfam" id="PF07946">
    <property type="entry name" value="CCDC47"/>
    <property type="match status" value="1"/>
</dbReference>
<evidence type="ECO:0000256" key="4">
    <source>
        <dbReference type="ARBA" id="ARBA00023136"/>
    </source>
</evidence>
<organism evidence="7 8">
    <name type="scientific">Paramarasmius palmivorus</name>
    <dbReference type="NCBI Taxonomy" id="297713"/>
    <lineage>
        <taxon>Eukaryota</taxon>
        <taxon>Fungi</taxon>
        <taxon>Dikarya</taxon>
        <taxon>Basidiomycota</taxon>
        <taxon>Agaricomycotina</taxon>
        <taxon>Agaricomycetes</taxon>
        <taxon>Agaricomycetidae</taxon>
        <taxon>Agaricales</taxon>
        <taxon>Marasmiineae</taxon>
        <taxon>Marasmiaceae</taxon>
        <taxon>Paramarasmius</taxon>
    </lineage>
</organism>
<evidence type="ECO:0000256" key="5">
    <source>
        <dbReference type="SAM" id="MobiDB-lite"/>
    </source>
</evidence>